<protein>
    <submittedName>
        <fullName evidence="2">Uncharacterized protein</fullName>
    </submittedName>
</protein>
<evidence type="ECO:0000313" key="3">
    <source>
        <dbReference type="Proteomes" id="UP000045706"/>
    </source>
</evidence>
<dbReference type="Proteomes" id="UP000045706">
    <property type="component" value="Unassembled WGS sequence"/>
</dbReference>
<feature type="region of interest" description="Disordered" evidence="1">
    <location>
        <begin position="1"/>
        <end position="23"/>
    </location>
</feature>
<reference evidence="3" key="1">
    <citation type="submission" date="2015-05" db="EMBL/GenBank/DDBJ databases">
        <authorList>
            <person name="Fogelqvist Johan"/>
        </authorList>
    </citation>
    <scope>NUCLEOTIDE SEQUENCE [LARGE SCALE GENOMIC DNA]</scope>
</reference>
<accession>A0A0G4NNB0</accession>
<name>A0A0G4NNB0_VERLO</name>
<proteinExistence type="predicted"/>
<dbReference type="EMBL" id="CVQI01037015">
    <property type="protein sequence ID" value="CRK47821.1"/>
    <property type="molecule type" value="Genomic_DNA"/>
</dbReference>
<evidence type="ECO:0000313" key="2">
    <source>
        <dbReference type="EMBL" id="CRK47821.1"/>
    </source>
</evidence>
<dbReference type="AlphaFoldDB" id="A0A0G4NNB0"/>
<feature type="compositionally biased region" description="Basic and acidic residues" evidence="1">
    <location>
        <begin position="13"/>
        <end position="23"/>
    </location>
</feature>
<organism evidence="2 3">
    <name type="scientific">Verticillium longisporum</name>
    <name type="common">Verticillium dahliae var. longisporum</name>
    <dbReference type="NCBI Taxonomy" id="100787"/>
    <lineage>
        <taxon>Eukaryota</taxon>
        <taxon>Fungi</taxon>
        <taxon>Dikarya</taxon>
        <taxon>Ascomycota</taxon>
        <taxon>Pezizomycotina</taxon>
        <taxon>Sordariomycetes</taxon>
        <taxon>Hypocreomycetidae</taxon>
        <taxon>Glomerellales</taxon>
        <taxon>Plectosphaerellaceae</taxon>
        <taxon>Verticillium</taxon>
    </lineage>
</organism>
<gene>
    <name evidence="2" type="ORF">BN1723_020411</name>
</gene>
<sequence length="23" mass="2383">VGVAQAPRAAAHLQERCHGGPEQ</sequence>
<feature type="non-terminal residue" evidence="2">
    <location>
        <position position="1"/>
    </location>
</feature>
<evidence type="ECO:0000256" key="1">
    <source>
        <dbReference type="SAM" id="MobiDB-lite"/>
    </source>
</evidence>